<accession>A0ABS6QE24</accession>
<dbReference type="InterPro" id="IPR023214">
    <property type="entry name" value="HAD_sf"/>
</dbReference>
<comment type="caution">
    <text evidence="3">The sequence shown here is derived from an EMBL/GenBank/DDBJ whole genome shotgun (WGS) entry which is preliminary data.</text>
</comment>
<dbReference type="Gene3D" id="3.40.50.1000">
    <property type="entry name" value="HAD superfamily/HAD-like"/>
    <property type="match status" value="1"/>
</dbReference>
<dbReference type="Gene3D" id="1.10.150.240">
    <property type="entry name" value="Putative phosphatase, domain 2"/>
    <property type="match status" value="1"/>
</dbReference>
<proteinExistence type="predicted"/>
<dbReference type="SFLD" id="SFLDG01129">
    <property type="entry name" value="C1.5:_HAD__Beta-PGM__Phosphata"/>
    <property type="match status" value="1"/>
</dbReference>
<evidence type="ECO:0000256" key="2">
    <source>
        <dbReference type="ARBA" id="ARBA00022723"/>
    </source>
</evidence>
<dbReference type="InterPro" id="IPR023198">
    <property type="entry name" value="PGP-like_dom2"/>
</dbReference>
<reference evidence="3 4" key="1">
    <citation type="journal article" date="2020" name="Microorganisms">
        <title>Reliable Identification of Environmental Pseudomonas Isolates Using the rpoD Gene.</title>
        <authorList>
            <consortium name="The Broad Institute Genome Sequencing Platform"/>
            <person name="Girard L."/>
            <person name="Lood C."/>
            <person name="Rokni-Zadeh H."/>
            <person name="van Noort V."/>
            <person name="Lavigne R."/>
            <person name="De Mot R."/>
        </authorList>
    </citation>
    <scope>NUCLEOTIDE SEQUENCE [LARGE SCALE GENOMIC DNA]</scope>
    <source>
        <strain evidence="3 4">RD9SR1</strain>
    </source>
</reference>
<dbReference type="RefSeq" id="WP_186678457.1">
    <property type="nucleotide sequence ID" value="NZ_JABWRZ020000001.1"/>
</dbReference>
<evidence type="ECO:0000256" key="1">
    <source>
        <dbReference type="ARBA" id="ARBA00001946"/>
    </source>
</evidence>
<dbReference type="InterPro" id="IPR041492">
    <property type="entry name" value="HAD_2"/>
</dbReference>
<sequence>MSYRLAIFDFDGTLADSFPFFVAVFNQVADKHAFNRIHPEELDALRKLGAREIMSHIGMPRWKLPLVARTFMGLMKKHRSAIALFQDIADTLRHLDEQGLILAVVSSNSRDNVTQVLGPSCRHIRVFECGASIFGKASRLRRVMRKFAVAPEQVIYIGDQPTDGEAAATAGITFGAVAWGYGTHEAFGMLHDHEWFAEVGELRRLAASPEPSAVGSFKPPQAHE</sequence>
<evidence type="ECO:0000313" key="3">
    <source>
        <dbReference type="EMBL" id="MBV4492204.1"/>
    </source>
</evidence>
<keyword evidence="2" id="KW-0479">Metal-binding</keyword>
<evidence type="ECO:0000313" key="4">
    <source>
        <dbReference type="Proteomes" id="UP000609530"/>
    </source>
</evidence>
<name>A0ABS6QE24_9PSED</name>
<keyword evidence="4" id="KW-1185">Reference proteome</keyword>
<gene>
    <name evidence="3" type="ORF">HU760_016565</name>
</gene>
<dbReference type="SUPFAM" id="SSF56784">
    <property type="entry name" value="HAD-like"/>
    <property type="match status" value="1"/>
</dbReference>
<dbReference type="EMBL" id="JABWRZ020000001">
    <property type="protein sequence ID" value="MBV4492204.1"/>
    <property type="molecule type" value="Genomic_DNA"/>
</dbReference>
<dbReference type="SFLD" id="SFLDS00003">
    <property type="entry name" value="Haloacid_Dehalogenase"/>
    <property type="match status" value="1"/>
</dbReference>
<dbReference type="InterPro" id="IPR036412">
    <property type="entry name" value="HAD-like_sf"/>
</dbReference>
<dbReference type="Proteomes" id="UP000609530">
    <property type="component" value="Unassembled WGS sequence"/>
</dbReference>
<comment type="cofactor">
    <cofactor evidence="1">
        <name>Mg(2+)</name>
        <dbReference type="ChEBI" id="CHEBI:18420"/>
    </cofactor>
</comment>
<dbReference type="PANTHER" id="PTHR43434">
    <property type="entry name" value="PHOSPHOGLYCOLATE PHOSPHATASE"/>
    <property type="match status" value="1"/>
</dbReference>
<protein>
    <submittedName>
        <fullName evidence="3">HAD hydrolase-like protein</fullName>
    </submittedName>
</protein>
<dbReference type="InterPro" id="IPR050155">
    <property type="entry name" value="HAD-like_hydrolase_sf"/>
</dbReference>
<dbReference type="Pfam" id="PF13419">
    <property type="entry name" value="HAD_2"/>
    <property type="match status" value="1"/>
</dbReference>
<organism evidence="3 4">
    <name type="scientific">Pseudomonas oryzicola</name>
    <dbReference type="NCBI Taxonomy" id="485876"/>
    <lineage>
        <taxon>Bacteria</taxon>
        <taxon>Pseudomonadati</taxon>
        <taxon>Pseudomonadota</taxon>
        <taxon>Gammaproteobacteria</taxon>
        <taxon>Pseudomonadales</taxon>
        <taxon>Pseudomonadaceae</taxon>
        <taxon>Pseudomonas</taxon>
    </lineage>
</organism>
<dbReference type="PANTHER" id="PTHR43434:SF13">
    <property type="entry name" value="PHOSPHOGLYCOLATE PHOSPHATASE"/>
    <property type="match status" value="1"/>
</dbReference>